<dbReference type="PROSITE" id="PS50216">
    <property type="entry name" value="DHHC"/>
    <property type="match status" value="1"/>
</dbReference>
<dbReference type="Proteomes" id="UP001177023">
    <property type="component" value="Unassembled WGS sequence"/>
</dbReference>
<dbReference type="PANTHER" id="PTHR13493">
    <property type="entry name" value="ZINC FINGER CCHC DOMAIN-CONTAINING"/>
    <property type="match status" value="1"/>
</dbReference>
<evidence type="ECO:0000256" key="3">
    <source>
        <dbReference type="ARBA" id="ARBA00022603"/>
    </source>
</evidence>
<dbReference type="AlphaFoldDB" id="A0AA36G350"/>
<dbReference type="Pfam" id="PF10237">
    <property type="entry name" value="N6-adenineMlase"/>
    <property type="match status" value="1"/>
</dbReference>
<dbReference type="GO" id="GO:0008988">
    <property type="term" value="F:rRNA (adenine-N6-)-methyltransferase activity"/>
    <property type="evidence" value="ECO:0007669"/>
    <property type="project" value="InterPro"/>
</dbReference>
<comment type="caution">
    <text evidence="6">The sequence shown here is derived from an EMBL/GenBank/DDBJ whole genome shotgun (WGS) entry which is preliminary data.</text>
</comment>
<evidence type="ECO:0000313" key="6">
    <source>
        <dbReference type="EMBL" id="CAJ0576466.1"/>
    </source>
</evidence>
<evidence type="ECO:0000256" key="5">
    <source>
        <dbReference type="SAM" id="MobiDB-lite"/>
    </source>
</evidence>
<organism evidence="6 7">
    <name type="scientific">Mesorhabditis spiculigera</name>
    <dbReference type="NCBI Taxonomy" id="96644"/>
    <lineage>
        <taxon>Eukaryota</taxon>
        <taxon>Metazoa</taxon>
        <taxon>Ecdysozoa</taxon>
        <taxon>Nematoda</taxon>
        <taxon>Chromadorea</taxon>
        <taxon>Rhabditida</taxon>
        <taxon>Rhabditina</taxon>
        <taxon>Rhabditomorpha</taxon>
        <taxon>Rhabditoidea</taxon>
        <taxon>Rhabditidae</taxon>
        <taxon>Mesorhabditinae</taxon>
        <taxon>Mesorhabditis</taxon>
    </lineage>
</organism>
<reference evidence="6" key="1">
    <citation type="submission" date="2023-06" db="EMBL/GenBank/DDBJ databases">
        <authorList>
            <person name="Delattre M."/>
        </authorList>
    </citation>
    <scope>NUCLEOTIDE SEQUENCE</scope>
    <source>
        <strain evidence="6">AF72</strain>
    </source>
</reference>
<keyword evidence="3" id="KW-0489">Methyltransferase</keyword>
<dbReference type="InterPro" id="IPR041370">
    <property type="entry name" value="Mlase_EEF1AKMT1/ZCCHC4"/>
</dbReference>
<keyword evidence="4" id="KW-0808">Transferase</keyword>
<evidence type="ECO:0000256" key="2">
    <source>
        <dbReference type="ARBA" id="ARBA00022490"/>
    </source>
</evidence>
<name>A0AA36G350_9BILA</name>
<dbReference type="GO" id="GO:0005730">
    <property type="term" value="C:nucleolus"/>
    <property type="evidence" value="ECO:0007669"/>
    <property type="project" value="TreeGrafter"/>
</dbReference>
<comment type="subcellular location">
    <subcellularLocation>
        <location evidence="1">Cytoplasm</location>
    </subcellularLocation>
</comment>
<protein>
    <recommendedName>
        <fullName evidence="8">CTCHY-type domain-containing protein</fullName>
    </recommendedName>
</protein>
<keyword evidence="7" id="KW-1185">Reference proteome</keyword>
<dbReference type="PANTHER" id="PTHR13493:SF3">
    <property type="entry name" value="RRNA N6-ADENOSINE-METHYLTRANSFERASE ZCCHC4"/>
    <property type="match status" value="1"/>
</dbReference>
<feature type="non-terminal residue" evidence="6">
    <location>
        <position position="1"/>
    </location>
</feature>
<dbReference type="EMBL" id="CATQJA010002644">
    <property type="protein sequence ID" value="CAJ0576466.1"/>
    <property type="molecule type" value="Genomic_DNA"/>
</dbReference>
<feature type="region of interest" description="Disordered" evidence="5">
    <location>
        <begin position="1"/>
        <end position="29"/>
    </location>
</feature>
<feature type="compositionally biased region" description="Basic residues" evidence="5">
    <location>
        <begin position="1"/>
        <end position="15"/>
    </location>
</feature>
<sequence length="466" mass="53595">MTKGKKSKNQKKKFFGHPSNKGKVFKKTYPAPAKTRELRKRGDFTLLPTDGFSVPRCQHGPTLLFGQKKNGQIESRFFTCAVYRNKEKCSFKVGVDRDGNRLPPFADCDITPKAVKNKYNYNCVNKSLKSFAKDGKIIWCSECMNIFENRHPHPDCQFLERKMVKYPSKFLDALVDPLAEAQFFFSDESLTILKQLVTGNGADSVLCIGAPRLMEALRAEKSVPNLFMLDIDKRFASFYKSVQFAQYSMLTHHFFDPKSESKFNDFLGKAKKLVVVCDPPFGLFVEPLMASIQKIKTAFEAHGKADRTFDTVLIMPIFVGKRALFLDKELHMHDYKVTYSNHKSFAKPQRSSVRIFTNIPATKIDLKDLDGYKFCDYCEYWVHNDNKHCFMCMKCTSKDGSEYRHCGPCMRCFKAAYRHCKTCERCHIPGRCQKAEGSKKISDEPQAYEAYEDEEEAYGEEEEGEE</sequence>
<feature type="compositionally biased region" description="Basic and acidic residues" evidence="5">
    <location>
        <begin position="434"/>
        <end position="443"/>
    </location>
</feature>
<accession>A0AA36G350</accession>
<gene>
    <name evidence="6" type="ORF">MSPICULIGERA_LOCUS14759</name>
</gene>
<feature type="region of interest" description="Disordered" evidence="5">
    <location>
        <begin position="434"/>
        <end position="466"/>
    </location>
</feature>
<dbReference type="GO" id="GO:0005737">
    <property type="term" value="C:cytoplasm"/>
    <property type="evidence" value="ECO:0007669"/>
    <property type="project" value="UniProtKB-SubCell"/>
</dbReference>
<proteinExistence type="predicted"/>
<evidence type="ECO:0000256" key="1">
    <source>
        <dbReference type="ARBA" id="ARBA00004496"/>
    </source>
</evidence>
<evidence type="ECO:0000313" key="7">
    <source>
        <dbReference type="Proteomes" id="UP001177023"/>
    </source>
</evidence>
<evidence type="ECO:0000256" key="4">
    <source>
        <dbReference type="ARBA" id="ARBA00022679"/>
    </source>
</evidence>
<feature type="compositionally biased region" description="Acidic residues" evidence="5">
    <location>
        <begin position="450"/>
        <end position="466"/>
    </location>
</feature>
<keyword evidence="2" id="KW-0963">Cytoplasm</keyword>
<evidence type="ECO:0008006" key="8">
    <source>
        <dbReference type="Google" id="ProtNLM"/>
    </source>
</evidence>
<dbReference type="InterPro" id="IPR039846">
    <property type="entry name" value="ZCCHC4"/>
</dbReference>